<organism evidence="1 2">
    <name type="scientific">Nostoc parmelioides FACHB-3921</name>
    <dbReference type="NCBI Taxonomy" id="2692909"/>
    <lineage>
        <taxon>Bacteria</taxon>
        <taxon>Bacillati</taxon>
        <taxon>Cyanobacteriota</taxon>
        <taxon>Cyanophyceae</taxon>
        <taxon>Nostocales</taxon>
        <taxon>Nostocaceae</taxon>
        <taxon>Nostoc</taxon>
    </lineage>
</organism>
<reference evidence="1 2" key="1">
    <citation type="journal article" date="2020" name="ISME J.">
        <title>Comparative genomics reveals insights into cyanobacterial evolution and habitat adaptation.</title>
        <authorList>
            <person name="Chen M.Y."/>
            <person name="Teng W.K."/>
            <person name="Zhao L."/>
            <person name="Hu C.X."/>
            <person name="Zhou Y.K."/>
            <person name="Han B.P."/>
            <person name="Song L.R."/>
            <person name="Shu W.S."/>
        </authorList>
    </citation>
    <scope>NUCLEOTIDE SEQUENCE [LARGE SCALE GENOMIC DNA]</scope>
    <source>
        <strain evidence="1 2">FACHB-3921</strain>
    </source>
</reference>
<name>A0ABR8BM32_9NOSO</name>
<gene>
    <name evidence="1" type="ORF">H6G14_28575</name>
</gene>
<proteinExistence type="predicted"/>
<sequence length="133" mass="14922">MSATYQQLLSKWSTLAPDECVTADHNHKFKVRILPSVEKRNSDNAWRLVTSDNIAWRLANDQSIVLVQLNFVLLTVMHHCAIRRENIGFAFVDSGAMPTAGYAYATICNGLRSQPHPHPAIAALDAYIQLLEF</sequence>
<protein>
    <submittedName>
        <fullName evidence="1">Uncharacterized protein</fullName>
    </submittedName>
</protein>
<dbReference type="EMBL" id="JACJQL010000080">
    <property type="protein sequence ID" value="MBD2255178.1"/>
    <property type="molecule type" value="Genomic_DNA"/>
</dbReference>
<evidence type="ECO:0000313" key="1">
    <source>
        <dbReference type="EMBL" id="MBD2255178.1"/>
    </source>
</evidence>
<accession>A0ABR8BM32</accession>
<dbReference type="RefSeq" id="WP_190571857.1">
    <property type="nucleotide sequence ID" value="NZ_JACJQL010000080.1"/>
</dbReference>
<comment type="caution">
    <text evidence="1">The sequence shown here is derived from an EMBL/GenBank/DDBJ whole genome shotgun (WGS) entry which is preliminary data.</text>
</comment>
<keyword evidence="2" id="KW-1185">Reference proteome</keyword>
<dbReference type="Proteomes" id="UP000621307">
    <property type="component" value="Unassembled WGS sequence"/>
</dbReference>
<evidence type="ECO:0000313" key="2">
    <source>
        <dbReference type="Proteomes" id="UP000621307"/>
    </source>
</evidence>